<dbReference type="AlphaFoldDB" id="A0A7J7KSA9"/>
<comment type="caution">
    <text evidence="1">The sequence shown here is derived from an EMBL/GenBank/DDBJ whole genome shotgun (WGS) entry which is preliminary data.</text>
</comment>
<proteinExistence type="predicted"/>
<sequence length="69" mass="8473">MHHHFSNEYTVESENKVVNTPYLLDMISNLVVNYFRNGRLWFHKVDVRFQQLCSHHQFLVYTQRTFNKN</sequence>
<name>A0A7J7KSA9_BUGNE</name>
<protein>
    <submittedName>
        <fullName evidence="1">Uncharacterized protein</fullName>
    </submittedName>
</protein>
<reference evidence="1" key="1">
    <citation type="submission" date="2020-06" db="EMBL/GenBank/DDBJ databases">
        <title>Draft genome of Bugula neritina, a colonial animal packing powerful symbionts and potential medicines.</title>
        <authorList>
            <person name="Rayko M."/>
        </authorList>
    </citation>
    <scope>NUCLEOTIDE SEQUENCE [LARGE SCALE GENOMIC DNA]</scope>
    <source>
        <strain evidence="1">Kwan_BN1</strain>
    </source>
</reference>
<dbReference type="EMBL" id="VXIV02000082">
    <property type="protein sequence ID" value="KAF6041064.1"/>
    <property type="molecule type" value="Genomic_DNA"/>
</dbReference>
<accession>A0A7J7KSA9</accession>
<organism evidence="1 2">
    <name type="scientific">Bugula neritina</name>
    <name type="common">Brown bryozoan</name>
    <name type="synonym">Sertularia neritina</name>
    <dbReference type="NCBI Taxonomy" id="10212"/>
    <lineage>
        <taxon>Eukaryota</taxon>
        <taxon>Metazoa</taxon>
        <taxon>Spiralia</taxon>
        <taxon>Lophotrochozoa</taxon>
        <taxon>Bryozoa</taxon>
        <taxon>Gymnolaemata</taxon>
        <taxon>Cheilostomatida</taxon>
        <taxon>Flustrina</taxon>
        <taxon>Buguloidea</taxon>
        <taxon>Bugulidae</taxon>
        <taxon>Bugula</taxon>
    </lineage>
</organism>
<evidence type="ECO:0000313" key="1">
    <source>
        <dbReference type="EMBL" id="KAF6041064.1"/>
    </source>
</evidence>
<keyword evidence="2" id="KW-1185">Reference proteome</keyword>
<evidence type="ECO:0000313" key="2">
    <source>
        <dbReference type="Proteomes" id="UP000593567"/>
    </source>
</evidence>
<gene>
    <name evidence="1" type="ORF">EB796_000605</name>
</gene>
<dbReference type="Proteomes" id="UP000593567">
    <property type="component" value="Unassembled WGS sequence"/>
</dbReference>